<dbReference type="AlphaFoldDB" id="A0A077M7W0"/>
<sequence>MATRSRLPLLRSFATAVRSATRPGSPGVGDRLAALPRLIRATRSGQHAGTSVGRLAMLAVAAAYIVSPVDLLPEGALFVFGLADDAMVLSWLAAAFLTETESYLAWERGHAAPGAYAATPGTPFPSASATTGWPQDSVPGSVR</sequence>
<comment type="caution">
    <text evidence="7">The sequence shown here is derived from an EMBL/GenBank/DDBJ whole genome shotgun (WGS) entry which is preliminary data.</text>
</comment>
<evidence type="ECO:0000313" key="7">
    <source>
        <dbReference type="EMBL" id="CCI51930.1"/>
    </source>
</evidence>
<keyword evidence="4" id="KW-0472">Membrane</keyword>
<organism evidence="7 8">
    <name type="scientific">Nostocoides jenkinsii Ben 74</name>
    <dbReference type="NCBI Taxonomy" id="1193518"/>
    <lineage>
        <taxon>Bacteria</taxon>
        <taxon>Bacillati</taxon>
        <taxon>Actinomycetota</taxon>
        <taxon>Actinomycetes</taxon>
        <taxon>Micrococcales</taxon>
        <taxon>Intrasporangiaceae</taxon>
        <taxon>Nostocoides</taxon>
    </lineage>
</organism>
<protein>
    <recommendedName>
        <fullName evidence="6">DUF1232 domain-containing protein</fullName>
    </recommendedName>
</protein>
<evidence type="ECO:0000313" key="8">
    <source>
        <dbReference type="Proteomes" id="UP000035720"/>
    </source>
</evidence>
<name>A0A077M7W0_9MICO</name>
<feature type="region of interest" description="Disordered" evidence="5">
    <location>
        <begin position="120"/>
        <end position="143"/>
    </location>
</feature>
<proteinExistence type="predicted"/>
<evidence type="ECO:0000256" key="4">
    <source>
        <dbReference type="ARBA" id="ARBA00023136"/>
    </source>
</evidence>
<feature type="domain" description="DUF1232" evidence="6">
    <location>
        <begin position="55"/>
        <end position="91"/>
    </location>
</feature>
<evidence type="ECO:0000256" key="3">
    <source>
        <dbReference type="ARBA" id="ARBA00022989"/>
    </source>
</evidence>
<evidence type="ECO:0000259" key="6">
    <source>
        <dbReference type="Pfam" id="PF06803"/>
    </source>
</evidence>
<evidence type="ECO:0000256" key="5">
    <source>
        <dbReference type="SAM" id="MobiDB-lite"/>
    </source>
</evidence>
<dbReference type="OrthoDB" id="5147173at2"/>
<keyword evidence="2" id="KW-0812">Transmembrane</keyword>
<dbReference type="GO" id="GO:0012505">
    <property type="term" value="C:endomembrane system"/>
    <property type="evidence" value="ECO:0007669"/>
    <property type="project" value="UniProtKB-SubCell"/>
</dbReference>
<dbReference type="STRING" id="1193518.BN13_1320006"/>
<keyword evidence="3" id="KW-1133">Transmembrane helix</keyword>
<dbReference type="EMBL" id="CAJC01000038">
    <property type="protein sequence ID" value="CCI51930.1"/>
    <property type="molecule type" value="Genomic_DNA"/>
</dbReference>
<evidence type="ECO:0000256" key="1">
    <source>
        <dbReference type="ARBA" id="ARBA00004127"/>
    </source>
</evidence>
<accession>A0A077M7W0</accession>
<gene>
    <name evidence="7" type="ORF">BN13_1320006</name>
</gene>
<keyword evidence="8" id="KW-1185">Reference proteome</keyword>
<dbReference type="Pfam" id="PF06803">
    <property type="entry name" value="DUF1232"/>
    <property type="match status" value="1"/>
</dbReference>
<dbReference type="Proteomes" id="UP000035720">
    <property type="component" value="Unassembled WGS sequence"/>
</dbReference>
<dbReference type="RefSeq" id="WP_084733825.1">
    <property type="nucleotide sequence ID" value="NZ_HF571038.1"/>
</dbReference>
<reference evidence="7 8" key="1">
    <citation type="journal article" date="2013" name="ISME J.">
        <title>A metabolic model for members of the genus Tetrasphaera involved in enhanced biological phosphorus removal.</title>
        <authorList>
            <person name="Kristiansen R."/>
            <person name="Nguyen H.T.T."/>
            <person name="Saunders A.M."/>
            <person name="Nielsen J.L."/>
            <person name="Wimmer R."/>
            <person name="Le V.Q."/>
            <person name="McIlroy S.J."/>
            <person name="Petrovski S."/>
            <person name="Seviour R.J."/>
            <person name="Calteau A."/>
            <person name="Nielsen K.L."/>
            <person name="Nielsen P.H."/>
        </authorList>
    </citation>
    <scope>NUCLEOTIDE SEQUENCE [LARGE SCALE GENOMIC DNA]</scope>
    <source>
        <strain evidence="7 8">Ben 74</strain>
    </source>
</reference>
<evidence type="ECO:0000256" key="2">
    <source>
        <dbReference type="ARBA" id="ARBA00022692"/>
    </source>
</evidence>
<comment type="subcellular location">
    <subcellularLocation>
        <location evidence="1">Endomembrane system</location>
        <topology evidence="1">Multi-pass membrane protein</topology>
    </subcellularLocation>
</comment>
<dbReference type="InterPro" id="IPR010652">
    <property type="entry name" value="DUF1232"/>
</dbReference>